<name>A0A853C0D6_9ACTN</name>
<feature type="transmembrane region" description="Helical" evidence="1">
    <location>
        <begin position="61"/>
        <end position="81"/>
    </location>
</feature>
<organism evidence="2 3">
    <name type="scientific">Nocardioides thalensis</name>
    <dbReference type="NCBI Taxonomy" id="1914755"/>
    <lineage>
        <taxon>Bacteria</taxon>
        <taxon>Bacillati</taxon>
        <taxon>Actinomycetota</taxon>
        <taxon>Actinomycetes</taxon>
        <taxon>Propionibacteriales</taxon>
        <taxon>Nocardioidaceae</taxon>
        <taxon>Nocardioides</taxon>
    </lineage>
</organism>
<keyword evidence="1" id="KW-0812">Transmembrane</keyword>
<keyword evidence="3" id="KW-1185">Reference proteome</keyword>
<comment type="caution">
    <text evidence="2">The sequence shown here is derived from an EMBL/GenBank/DDBJ whole genome shotgun (WGS) entry which is preliminary data.</text>
</comment>
<feature type="transmembrane region" description="Helical" evidence="1">
    <location>
        <begin position="7"/>
        <end position="26"/>
    </location>
</feature>
<feature type="transmembrane region" description="Helical" evidence="1">
    <location>
        <begin position="154"/>
        <end position="172"/>
    </location>
</feature>
<protein>
    <recommendedName>
        <fullName evidence="4">DUF2567 domain-containing protein</fullName>
    </recommendedName>
</protein>
<evidence type="ECO:0008006" key="4">
    <source>
        <dbReference type="Google" id="ProtNLM"/>
    </source>
</evidence>
<evidence type="ECO:0000313" key="3">
    <source>
        <dbReference type="Proteomes" id="UP000530424"/>
    </source>
</evidence>
<evidence type="ECO:0000313" key="2">
    <source>
        <dbReference type="EMBL" id="NYJ00995.1"/>
    </source>
</evidence>
<reference evidence="2 3" key="1">
    <citation type="submission" date="2020-07" db="EMBL/GenBank/DDBJ databases">
        <title>Sequencing the genomes of 1000 actinobacteria strains.</title>
        <authorList>
            <person name="Klenk H.-P."/>
        </authorList>
    </citation>
    <scope>NUCLEOTIDE SEQUENCE [LARGE SCALE GENOMIC DNA]</scope>
    <source>
        <strain evidence="2 3">DSM 103833</strain>
    </source>
</reference>
<dbReference type="AlphaFoldDB" id="A0A853C0D6"/>
<proteinExistence type="predicted"/>
<dbReference type="RefSeq" id="WP_179667523.1">
    <property type="nucleotide sequence ID" value="NZ_JACCFP010000001.1"/>
</dbReference>
<evidence type="ECO:0000256" key="1">
    <source>
        <dbReference type="SAM" id="Phobius"/>
    </source>
</evidence>
<feature type="transmembrane region" description="Helical" evidence="1">
    <location>
        <begin position="88"/>
        <end position="107"/>
    </location>
</feature>
<keyword evidence="1" id="KW-0472">Membrane</keyword>
<dbReference type="Proteomes" id="UP000530424">
    <property type="component" value="Unassembled WGS sequence"/>
</dbReference>
<accession>A0A853C0D6</accession>
<gene>
    <name evidence="2" type="ORF">HNR19_001693</name>
</gene>
<sequence length="194" mass="20462">MLRVGAVLAGSVGLGLLGGWLWWTWWGPATPGRIYDVPERGPRWYPEPWDPGQTDAFGGTAQYIVIALGLGLLLGLVAGLLAGRTALLMLGAMLAGSVLAALAMVWLGTQLSPPDPQTLATAATVGDKVPGNLEVTMGRISLLGWDDVPVPTPYFSWPVAGLTGYLVVMLSAKSLGEVRARENDPTTWLEAAAR</sequence>
<dbReference type="EMBL" id="JACCFP010000001">
    <property type="protein sequence ID" value="NYJ00995.1"/>
    <property type="molecule type" value="Genomic_DNA"/>
</dbReference>
<keyword evidence="1" id="KW-1133">Transmembrane helix</keyword>